<evidence type="ECO:0000313" key="6">
    <source>
        <dbReference type="Ensembl" id="ENSSVLP00005031311.1"/>
    </source>
</evidence>
<organism evidence="6 7">
    <name type="scientific">Sciurus vulgaris</name>
    <name type="common">Eurasian red squirrel</name>
    <dbReference type="NCBI Taxonomy" id="55149"/>
    <lineage>
        <taxon>Eukaryota</taxon>
        <taxon>Metazoa</taxon>
        <taxon>Chordata</taxon>
        <taxon>Craniata</taxon>
        <taxon>Vertebrata</taxon>
        <taxon>Euteleostomi</taxon>
        <taxon>Mammalia</taxon>
        <taxon>Eutheria</taxon>
        <taxon>Euarchontoglires</taxon>
        <taxon>Glires</taxon>
        <taxon>Rodentia</taxon>
        <taxon>Sciuromorpha</taxon>
        <taxon>Sciuridae</taxon>
        <taxon>Sciurinae</taxon>
        <taxon>Sciurini</taxon>
        <taxon>Sciurus</taxon>
    </lineage>
</organism>
<accession>A0A8D2E0E4</accession>
<dbReference type="GO" id="GO:0005615">
    <property type="term" value="C:extracellular space"/>
    <property type="evidence" value="ECO:0007669"/>
    <property type="project" value="TreeGrafter"/>
</dbReference>
<dbReference type="Ensembl" id="ENSSVLT00005034775.1">
    <property type="protein sequence ID" value="ENSSVLP00005031311.1"/>
    <property type="gene ID" value="ENSSVLG00005024665.1"/>
</dbReference>
<feature type="chain" id="PRO_5034735405" evidence="5">
    <location>
        <begin position="23"/>
        <end position="136"/>
    </location>
</feature>
<protein>
    <submittedName>
        <fullName evidence="6">Uncharacterized protein</fullName>
    </submittedName>
</protein>
<evidence type="ECO:0000256" key="3">
    <source>
        <dbReference type="ARBA" id="ARBA00022525"/>
    </source>
</evidence>
<evidence type="ECO:0000256" key="1">
    <source>
        <dbReference type="ARBA" id="ARBA00004613"/>
    </source>
</evidence>
<evidence type="ECO:0000256" key="2">
    <source>
        <dbReference type="ARBA" id="ARBA00009529"/>
    </source>
</evidence>
<evidence type="ECO:0000256" key="4">
    <source>
        <dbReference type="ARBA" id="ARBA00022729"/>
    </source>
</evidence>
<evidence type="ECO:0000256" key="5">
    <source>
        <dbReference type="SAM" id="SignalP"/>
    </source>
</evidence>
<reference evidence="6" key="2">
    <citation type="submission" date="2025-09" db="UniProtKB">
        <authorList>
            <consortium name="Ensembl"/>
        </authorList>
    </citation>
    <scope>IDENTIFICATION</scope>
</reference>
<dbReference type="GO" id="GO:0005102">
    <property type="term" value="F:signaling receptor binding"/>
    <property type="evidence" value="ECO:0007669"/>
    <property type="project" value="TreeGrafter"/>
</dbReference>
<dbReference type="Pfam" id="PF14653">
    <property type="entry name" value="IGFL"/>
    <property type="match status" value="1"/>
</dbReference>
<dbReference type="OrthoDB" id="9834561at2759"/>
<dbReference type="AlphaFoldDB" id="A0A8D2E0E4"/>
<dbReference type="PANTHER" id="PTHR34827">
    <property type="entry name" value="INSULIN GROWTH FACTOR-LIKE FAMILY MEMBER 3-RELATED"/>
    <property type="match status" value="1"/>
</dbReference>
<name>A0A8D2E0E4_SCIVU</name>
<comment type="subcellular location">
    <subcellularLocation>
        <location evidence="1">Secreted</location>
    </subcellularLocation>
</comment>
<sequence length="136" mass="15128">MPTPTTSEPPLLLLYSLTGVLGAHPTLTLPAAVPWLCQPVLQCGDQISNPLEQCYVDDTILPLKHAQLCGLNCIYWPCFELCCLESFGPQKNFILKMKSLGVKSQCHSAPIPRDCGSFPKDMEETQLSLRQLIRRD</sequence>
<keyword evidence="4 5" id="KW-0732">Signal</keyword>
<dbReference type="Proteomes" id="UP000694564">
    <property type="component" value="Chromosome 17"/>
</dbReference>
<dbReference type="PANTHER" id="PTHR34827:SF5">
    <property type="entry name" value="INSULIN GROWTH FACTOR-LIKE FAMILY MEMBER 3"/>
    <property type="match status" value="1"/>
</dbReference>
<comment type="similarity">
    <text evidence="2">Belongs to the IGFL family.</text>
</comment>
<dbReference type="InterPro" id="IPR032744">
    <property type="entry name" value="IGFL"/>
</dbReference>
<dbReference type="GeneTree" id="ENSGT00390000009557"/>
<keyword evidence="3" id="KW-0964">Secreted</keyword>
<proteinExistence type="inferred from homology"/>
<keyword evidence="7" id="KW-1185">Reference proteome</keyword>
<feature type="signal peptide" evidence="5">
    <location>
        <begin position="1"/>
        <end position="22"/>
    </location>
</feature>
<evidence type="ECO:0000313" key="7">
    <source>
        <dbReference type="Proteomes" id="UP000694564"/>
    </source>
</evidence>
<reference evidence="6" key="1">
    <citation type="submission" date="2025-08" db="UniProtKB">
        <authorList>
            <consortium name="Ensembl"/>
        </authorList>
    </citation>
    <scope>IDENTIFICATION</scope>
</reference>